<keyword evidence="12" id="KW-1185">Reference proteome</keyword>
<protein>
    <recommendedName>
        <fullName evidence="4 8">Signal peptidase I</fullName>
        <ecNumber evidence="3 8">3.4.21.89</ecNumber>
    </recommendedName>
</protein>
<name>A0A839SQD8_9PROT</name>
<comment type="subcellular location">
    <subcellularLocation>
        <location evidence="9">Membrane</location>
        <topology evidence="9">Single-pass type II membrane protein</topology>
    </subcellularLocation>
</comment>
<feature type="transmembrane region" description="Helical" evidence="8">
    <location>
        <begin position="12"/>
        <end position="30"/>
    </location>
</feature>
<evidence type="ECO:0000256" key="3">
    <source>
        <dbReference type="ARBA" id="ARBA00013208"/>
    </source>
</evidence>
<dbReference type="GO" id="GO:0004252">
    <property type="term" value="F:serine-type endopeptidase activity"/>
    <property type="evidence" value="ECO:0007669"/>
    <property type="project" value="InterPro"/>
</dbReference>
<evidence type="ECO:0000313" key="11">
    <source>
        <dbReference type="EMBL" id="MBB3064448.1"/>
    </source>
</evidence>
<accession>A0A839SQD8</accession>
<dbReference type="PROSITE" id="PS00501">
    <property type="entry name" value="SPASE_I_1"/>
    <property type="match status" value="1"/>
</dbReference>
<keyword evidence="8" id="KW-0812">Transmembrane</keyword>
<keyword evidence="8" id="KW-1133">Transmembrane helix</keyword>
<dbReference type="Proteomes" id="UP000581135">
    <property type="component" value="Unassembled WGS sequence"/>
</dbReference>
<dbReference type="RefSeq" id="WP_246377429.1">
    <property type="nucleotide sequence ID" value="NZ_JACHXA010000002.1"/>
</dbReference>
<feature type="domain" description="Peptidase S26" evidence="10">
    <location>
        <begin position="11"/>
        <end position="217"/>
    </location>
</feature>
<comment type="caution">
    <text evidence="11">The sequence shown here is derived from an EMBL/GenBank/DDBJ whole genome shotgun (WGS) entry which is preliminary data.</text>
</comment>
<dbReference type="GO" id="GO:0006465">
    <property type="term" value="P:signal peptide processing"/>
    <property type="evidence" value="ECO:0007669"/>
    <property type="project" value="InterPro"/>
</dbReference>
<comment type="similarity">
    <text evidence="2 9">Belongs to the peptidase S26 family.</text>
</comment>
<dbReference type="InterPro" id="IPR036286">
    <property type="entry name" value="LexA/Signal_pep-like_sf"/>
</dbReference>
<sequence length="246" mass="27743">MSREKTGGWGETFRTVIYAVLIAVVVRTFAYEPFSIPSGSMLPTLLVGDYLFVSKMSYGYSRHSMPFSPNFFDGRILADEPERGDVAVFKLPSDGETDYIKRLVGMPGDRIQVKAGILYINDEPVKREKVRDVIIQHSGGYSSKVTQYVETLPGGRQHLIWERSDNEFLDNTPLYVVPAGHYFAMGDNRDSSQDSRVMSVVGFVPFENLVGRADVLFFSLEEGASILAFWNWPTSVRWGRIFDGIK</sequence>
<dbReference type="GO" id="GO:0016020">
    <property type="term" value="C:membrane"/>
    <property type="evidence" value="ECO:0007669"/>
    <property type="project" value="UniProtKB-SubCell"/>
</dbReference>
<dbReference type="Gene3D" id="2.10.109.10">
    <property type="entry name" value="Umud Fragment, subunit A"/>
    <property type="match status" value="1"/>
</dbReference>
<keyword evidence="5 8" id="KW-0645">Protease</keyword>
<keyword evidence="8" id="KW-0472">Membrane</keyword>
<evidence type="ECO:0000256" key="8">
    <source>
        <dbReference type="RuleBase" id="RU003993"/>
    </source>
</evidence>
<keyword evidence="6 8" id="KW-0378">Hydrolase</keyword>
<dbReference type="PRINTS" id="PR00727">
    <property type="entry name" value="LEADERPTASE"/>
</dbReference>
<evidence type="ECO:0000259" key="10">
    <source>
        <dbReference type="Pfam" id="PF10502"/>
    </source>
</evidence>
<dbReference type="AlphaFoldDB" id="A0A839SQD8"/>
<dbReference type="GO" id="GO:0009003">
    <property type="term" value="F:signal peptidase activity"/>
    <property type="evidence" value="ECO:0007669"/>
    <property type="project" value="UniProtKB-EC"/>
</dbReference>
<dbReference type="PANTHER" id="PTHR43390:SF1">
    <property type="entry name" value="CHLOROPLAST PROCESSING PEPTIDASE"/>
    <property type="match status" value="1"/>
</dbReference>
<evidence type="ECO:0000256" key="9">
    <source>
        <dbReference type="RuleBase" id="RU362042"/>
    </source>
</evidence>
<dbReference type="InterPro" id="IPR000223">
    <property type="entry name" value="Pept_S26A_signal_pept_1"/>
</dbReference>
<dbReference type="NCBIfam" id="TIGR02227">
    <property type="entry name" value="sigpep_I_bact"/>
    <property type="match status" value="1"/>
</dbReference>
<dbReference type="EMBL" id="JACHXA010000002">
    <property type="protein sequence ID" value="MBB3064448.1"/>
    <property type="molecule type" value="Genomic_DNA"/>
</dbReference>
<reference evidence="11 12" key="1">
    <citation type="submission" date="2020-08" db="EMBL/GenBank/DDBJ databases">
        <title>Genomic Encyclopedia of Type Strains, Phase III (KMG-III): the genomes of soil and plant-associated and newly described type strains.</title>
        <authorList>
            <person name="Whitman W."/>
        </authorList>
    </citation>
    <scope>NUCLEOTIDE SEQUENCE [LARGE SCALE GENOMIC DNA]</scope>
    <source>
        <strain evidence="11 12">CECT 8803</strain>
    </source>
</reference>
<organism evidence="11 12">
    <name type="scientific">Limibacillus halophilus</name>
    <dbReference type="NCBI Taxonomy" id="1579333"/>
    <lineage>
        <taxon>Bacteria</taxon>
        <taxon>Pseudomonadati</taxon>
        <taxon>Pseudomonadota</taxon>
        <taxon>Alphaproteobacteria</taxon>
        <taxon>Rhodospirillales</taxon>
        <taxon>Rhodovibrionaceae</taxon>
        <taxon>Limibacillus</taxon>
    </lineage>
</organism>
<evidence type="ECO:0000256" key="6">
    <source>
        <dbReference type="ARBA" id="ARBA00022801"/>
    </source>
</evidence>
<dbReference type="PANTHER" id="PTHR43390">
    <property type="entry name" value="SIGNAL PEPTIDASE I"/>
    <property type="match status" value="1"/>
</dbReference>
<dbReference type="InterPro" id="IPR019757">
    <property type="entry name" value="Pept_S26A_signal_pept_1_Lys-AS"/>
</dbReference>
<evidence type="ECO:0000313" key="12">
    <source>
        <dbReference type="Proteomes" id="UP000581135"/>
    </source>
</evidence>
<evidence type="ECO:0000256" key="5">
    <source>
        <dbReference type="ARBA" id="ARBA00022670"/>
    </source>
</evidence>
<dbReference type="PROSITE" id="PS00760">
    <property type="entry name" value="SPASE_I_2"/>
    <property type="match status" value="1"/>
</dbReference>
<evidence type="ECO:0000256" key="4">
    <source>
        <dbReference type="ARBA" id="ARBA00019232"/>
    </source>
</evidence>
<dbReference type="InterPro" id="IPR019533">
    <property type="entry name" value="Peptidase_S26"/>
</dbReference>
<feature type="active site" evidence="7">
    <location>
        <position position="101"/>
    </location>
</feature>
<proteinExistence type="inferred from homology"/>
<dbReference type="SUPFAM" id="SSF51306">
    <property type="entry name" value="LexA/Signal peptidase"/>
    <property type="match status" value="1"/>
</dbReference>
<gene>
    <name evidence="11" type="ORF">FHR98_000720</name>
</gene>
<comment type="catalytic activity">
    <reaction evidence="1 8">
        <text>Cleavage of hydrophobic, N-terminal signal or leader sequences from secreted and periplasmic proteins.</text>
        <dbReference type="EC" id="3.4.21.89"/>
    </reaction>
</comment>
<dbReference type="Pfam" id="PF10502">
    <property type="entry name" value="Peptidase_S26"/>
    <property type="match status" value="1"/>
</dbReference>
<dbReference type="CDD" id="cd06530">
    <property type="entry name" value="S26_SPase_I"/>
    <property type="match status" value="1"/>
</dbReference>
<evidence type="ECO:0000256" key="7">
    <source>
        <dbReference type="PIRSR" id="PIRSR600223-1"/>
    </source>
</evidence>
<dbReference type="InterPro" id="IPR019756">
    <property type="entry name" value="Pept_S26A_signal_pept_1_Ser-AS"/>
</dbReference>
<dbReference type="EC" id="3.4.21.89" evidence="3 8"/>
<evidence type="ECO:0000256" key="2">
    <source>
        <dbReference type="ARBA" id="ARBA00009370"/>
    </source>
</evidence>
<evidence type="ECO:0000256" key="1">
    <source>
        <dbReference type="ARBA" id="ARBA00000677"/>
    </source>
</evidence>
<feature type="active site" evidence="7">
    <location>
        <position position="40"/>
    </location>
</feature>